<dbReference type="InterPro" id="IPR008333">
    <property type="entry name" value="Cbr1-like_FAD-bd_dom"/>
</dbReference>
<dbReference type="PANTHER" id="PTHR19370">
    <property type="entry name" value="NADH-CYTOCHROME B5 REDUCTASE"/>
    <property type="match status" value="1"/>
</dbReference>
<dbReference type="SUPFAM" id="SSF55856">
    <property type="entry name" value="Cytochrome b5-like heme/steroid binding domain"/>
    <property type="match status" value="1"/>
</dbReference>
<feature type="compositionally biased region" description="Pro residues" evidence="16">
    <location>
        <begin position="231"/>
        <end position="242"/>
    </location>
</feature>
<keyword evidence="11 15" id="KW-0274">FAD</keyword>
<dbReference type="Pfam" id="PF00970">
    <property type="entry name" value="FAD_binding_6"/>
    <property type="match status" value="1"/>
</dbReference>
<feature type="binding site" evidence="15">
    <location>
        <position position="411"/>
    </location>
    <ligand>
        <name>FAD</name>
        <dbReference type="ChEBI" id="CHEBI:57692"/>
    </ligand>
</feature>
<feature type="region of interest" description="Disordered" evidence="16">
    <location>
        <begin position="230"/>
        <end position="249"/>
    </location>
</feature>
<keyword evidence="13" id="KW-0408">Iron</keyword>
<dbReference type="GO" id="GO:0009703">
    <property type="term" value="F:nitrate reductase (NADH) activity"/>
    <property type="evidence" value="ECO:0007669"/>
    <property type="project" value="TreeGrafter"/>
</dbReference>
<evidence type="ECO:0000256" key="15">
    <source>
        <dbReference type="PIRSR" id="PIRSR601834-1"/>
    </source>
</evidence>
<evidence type="ECO:0000256" key="4">
    <source>
        <dbReference type="ARBA" id="ARBA00003838"/>
    </source>
</evidence>
<evidence type="ECO:0000256" key="5">
    <source>
        <dbReference type="ARBA" id="ARBA00006253"/>
    </source>
</evidence>
<dbReference type="InParanoid" id="A0A2V0P8S7"/>
<dbReference type="InterPro" id="IPR017927">
    <property type="entry name" value="FAD-bd_FR_type"/>
</dbReference>
<evidence type="ECO:0000256" key="11">
    <source>
        <dbReference type="ARBA" id="ARBA00022827"/>
    </source>
</evidence>
<keyword evidence="10" id="KW-0479">Metal-binding</keyword>
<dbReference type="InterPro" id="IPR036400">
    <property type="entry name" value="Cyt_B5-like_heme/steroid_sf"/>
</dbReference>
<evidence type="ECO:0000256" key="17">
    <source>
        <dbReference type="SAM" id="SignalP"/>
    </source>
</evidence>
<dbReference type="GO" id="GO:0071949">
    <property type="term" value="F:FAD binding"/>
    <property type="evidence" value="ECO:0007669"/>
    <property type="project" value="TreeGrafter"/>
</dbReference>
<evidence type="ECO:0000256" key="8">
    <source>
        <dbReference type="ARBA" id="ARBA00022617"/>
    </source>
</evidence>
<dbReference type="PROSITE" id="PS50255">
    <property type="entry name" value="CYTOCHROME_B5_2"/>
    <property type="match status" value="1"/>
</dbReference>
<keyword evidence="17" id="KW-0732">Signal</keyword>
<dbReference type="InterPro" id="IPR017938">
    <property type="entry name" value="Riboflavin_synthase-like_b-brl"/>
</dbReference>
<dbReference type="InterPro" id="IPR018506">
    <property type="entry name" value="Cyt_B5_heme-BS"/>
</dbReference>
<dbReference type="FunFam" id="2.40.30.10:FF:000021">
    <property type="entry name" value="NADH-cytochrome b5 reductase"/>
    <property type="match status" value="1"/>
</dbReference>
<reference evidence="20 21" key="1">
    <citation type="journal article" date="2018" name="Sci. Rep.">
        <title>Raphidocelis subcapitata (=Pseudokirchneriella subcapitata) provides an insight into genome evolution and environmental adaptations in the Sphaeropleales.</title>
        <authorList>
            <person name="Suzuki S."/>
            <person name="Yamaguchi H."/>
            <person name="Nakajima N."/>
            <person name="Kawachi M."/>
        </authorList>
    </citation>
    <scope>NUCLEOTIDE SEQUENCE [LARGE SCALE GENOMIC DNA]</scope>
    <source>
        <strain evidence="20 21">NIES-35</strain>
    </source>
</reference>
<dbReference type="Proteomes" id="UP000247498">
    <property type="component" value="Unassembled WGS sequence"/>
</dbReference>
<dbReference type="PROSITE" id="PS51384">
    <property type="entry name" value="FAD_FR"/>
    <property type="match status" value="1"/>
</dbReference>
<dbReference type="GO" id="GO:0006809">
    <property type="term" value="P:nitric oxide biosynthetic process"/>
    <property type="evidence" value="ECO:0007669"/>
    <property type="project" value="TreeGrafter"/>
</dbReference>
<evidence type="ECO:0000256" key="14">
    <source>
        <dbReference type="ARBA" id="ARBA00023063"/>
    </source>
</evidence>
<dbReference type="PANTHER" id="PTHR19370:SF185">
    <property type="entry name" value="NADH-CYTOCHROME B5 REDUCTASE"/>
    <property type="match status" value="1"/>
</dbReference>
<dbReference type="InterPro" id="IPR039261">
    <property type="entry name" value="FNR_nucleotide-bd"/>
</dbReference>
<proteinExistence type="inferred from homology"/>
<dbReference type="GO" id="GO:0042128">
    <property type="term" value="P:nitrate assimilation"/>
    <property type="evidence" value="ECO:0007669"/>
    <property type="project" value="UniProtKB-KW"/>
</dbReference>
<evidence type="ECO:0000256" key="12">
    <source>
        <dbReference type="ARBA" id="ARBA00023002"/>
    </source>
</evidence>
<dbReference type="GO" id="GO:0020037">
    <property type="term" value="F:heme binding"/>
    <property type="evidence" value="ECO:0007669"/>
    <property type="project" value="InterPro"/>
</dbReference>
<evidence type="ECO:0000256" key="9">
    <source>
        <dbReference type="ARBA" id="ARBA00022630"/>
    </source>
</evidence>
<dbReference type="PRINTS" id="PR00363">
    <property type="entry name" value="CYTOCHROMEB5"/>
</dbReference>
<feature type="chain" id="PRO_5015957091" evidence="17">
    <location>
        <begin position="16"/>
        <end position="536"/>
    </location>
</feature>
<dbReference type="AlphaFoldDB" id="A0A2V0P8S7"/>
<dbReference type="PROSITE" id="PS00191">
    <property type="entry name" value="CYTOCHROME_B5_1"/>
    <property type="match status" value="1"/>
</dbReference>
<gene>
    <name evidence="20" type="ORF">Rsub_09059</name>
</gene>
<feature type="binding site" evidence="15">
    <location>
        <position position="326"/>
    </location>
    <ligand>
        <name>FAD</name>
        <dbReference type="ChEBI" id="CHEBI:57692"/>
    </ligand>
</feature>
<sequence>MLLLQLAGAAAPLRARLATAATAAAASGLLRGCPSHAPGWRAPPAVARGLHASSAALRAACPIGGAGGGGGGGGSSSAASASASASAVAPPESVVAPLAAPAAAADGAETLYSLRQVSKHATEESCWIVVDGGVYDVTSYIDDHPGGAESILLNAGVDASEEFNAVHSEEAKALLKKFRIGAIQGAPAAAASAAVTVPQAAGAPAMAATATPPAAAAAAEALLEEARALRPAPPLPPPPPPAAASAAAGGDAEADAAAAALAAAPVALVDPRVRYDLPLESSTKLSHDTYLMRFSLPSPAHRVGLPCGKHVFLFADVDGESVARAYTPLSSDRDLGRLDLLIKVYWAGENPAFPAGGKMTQHLARLKPGDTISAKGPMGKFEYRGRGDYILNRRPGRAKWLSFVAGGSGITPCWAVIREALGDAGDETKCALLYANKREEDIWLRRELDALAAAHPDRLYVRYVLEQPPPGWTGSSGRVTLDLLAQHLLPAGPESLALMCGPPAMLERAVLPGLAALGYKGAAAGGGADREDVIVF</sequence>
<comment type="subunit">
    <text evidence="6">Homodimer.</text>
</comment>
<feature type="signal peptide" evidence="17">
    <location>
        <begin position="1"/>
        <end position="15"/>
    </location>
</feature>
<dbReference type="FunFam" id="3.10.120.10:FF:000007">
    <property type="entry name" value="Sulfite oxidase, mitochondrial"/>
    <property type="match status" value="1"/>
</dbReference>
<comment type="cofactor">
    <cofactor evidence="3 15">
        <name>FAD</name>
        <dbReference type="ChEBI" id="CHEBI:57692"/>
    </cofactor>
</comment>
<keyword evidence="9 15" id="KW-0285">Flavoprotein</keyword>
<name>A0A2V0P8S7_9CHLO</name>
<evidence type="ECO:0000256" key="3">
    <source>
        <dbReference type="ARBA" id="ARBA00001974"/>
    </source>
</evidence>
<protein>
    <submittedName>
        <fullName evidence="20">Nitrate reductase</fullName>
    </submittedName>
</protein>
<accession>A0A2V0P8S7</accession>
<dbReference type="GO" id="GO:0046872">
    <property type="term" value="F:metal ion binding"/>
    <property type="evidence" value="ECO:0007669"/>
    <property type="project" value="UniProtKB-KW"/>
</dbReference>
<comment type="caution">
    <text evidence="20">The sequence shown here is derived from an EMBL/GenBank/DDBJ whole genome shotgun (WGS) entry which is preliminary data.</text>
</comment>
<feature type="binding site" evidence="15">
    <location>
        <position position="324"/>
    </location>
    <ligand>
        <name>FAD</name>
        <dbReference type="ChEBI" id="CHEBI:57692"/>
    </ligand>
</feature>
<feature type="domain" description="Cytochrome b5 heme-binding" evidence="18">
    <location>
        <begin position="109"/>
        <end position="184"/>
    </location>
</feature>
<dbReference type="OrthoDB" id="432685at2759"/>
<evidence type="ECO:0000313" key="21">
    <source>
        <dbReference type="Proteomes" id="UP000247498"/>
    </source>
</evidence>
<keyword evidence="8" id="KW-0349">Heme</keyword>
<dbReference type="Gene3D" id="2.40.30.10">
    <property type="entry name" value="Translation factors"/>
    <property type="match status" value="1"/>
</dbReference>
<evidence type="ECO:0000256" key="10">
    <source>
        <dbReference type="ARBA" id="ARBA00022723"/>
    </source>
</evidence>
<keyword evidence="14" id="KW-0534">Nitrate assimilation</keyword>
<keyword evidence="21" id="KW-1185">Reference proteome</keyword>
<dbReference type="SMART" id="SM01117">
    <property type="entry name" value="Cyt-b5"/>
    <property type="match status" value="1"/>
</dbReference>
<evidence type="ECO:0000313" key="20">
    <source>
        <dbReference type="EMBL" id="GBF96264.1"/>
    </source>
</evidence>
<evidence type="ECO:0000256" key="16">
    <source>
        <dbReference type="SAM" id="MobiDB-lite"/>
    </source>
</evidence>
<dbReference type="Pfam" id="PF00173">
    <property type="entry name" value="Cyt-b5"/>
    <property type="match status" value="1"/>
</dbReference>
<evidence type="ECO:0000256" key="6">
    <source>
        <dbReference type="ARBA" id="ARBA00011738"/>
    </source>
</evidence>
<keyword evidence="7" id="KW-0500">Molybdenum</keyword>
<organism evidence="20 21">
    <name type="scientific">Raphidocelis subcapitata</name>
    <dbReference type="NCBI Taxonomy" id="307507"/>
    <lineage>
        <taxon>Eukaryota</taxon>
        <taxon>Viridiplantae</taxon>
        <taxon>Chlorophyta</taxon>
        <taxon>core chlorophytes</taxon>
        <taxon>Chlorophyceae</taxon>
        <taxon>CS clade</taxon>
        <taxon>Sphaeropleales</taxon>
        <taxon>Selenastraceae</taxon>
        <taxon>Raphidocelis</taxon>
    </lineage>
</organism>
<evidence type="ECO:0000256" key="7">
    <source>
        <dbReference type="ARBA" id="ARBA00022505"/>
    </source>
</evidence>
<dbReference type="Pfam" id="PF00175">
    <property type="entry name" value="NAD_binding_1"/>
    <property type="match status" value="1"/>
</dbReference>
<dbReference type="PRINTS" id="PR00406">
    <property type="entry name" value="CYTB5RDTASE"/>
</dbReference>
<dbReference type="InterPro" id="IPR001433">
    <property type="entry name" value="OxRdtase_FAD/NAD-bd"/>
</dbReference>
<evidence type="ECO:0000259" key="19">
    <source>
        <dbReference type="PROSITE" id="PS51384"/>
    </source>
</evidence>
<dbReference type="SUPFAM" id="SSF63380">
    <property type="entry name" value="Riboflavin synthase domain-like"/>
    <property type="match status" value="1"/>
</dbReference>
<keyword evidence="12" id="KW-0560">Oxidoreductase</keyword>
<dbReference type="EMBL" id="BDRX01000077">
    <property type="protein sequence ID" value="GBF96264.1"/>
    <property type="molecule type" value="Genomic_DNA"/>
</dbReference>
<dbReference type="STRING" id="307507.A0A2V0P8S7"/>
<evidence type="ECO:0000259" key="18">
    <source>
        <dbReference type="PROSITE" id="PS50255"/>
    </source>
</evidence>
<dbReference type="CDD" id="cd06183">
    <property type="entry name" value="cyt_b5_reduct_like"/>
    <property type="match status" value="1"/>
</dbReference>
<dbReference type="SUPFAM" id="SSF52343">
    <property type="entry name" value="Ferredoxin reductase-like, C-terminal NADP-linked domain"/>
    <property type="match status" value="1"/>
</dbReference>
<comment type="similarity">
    <text evidence="5">Belongs to the nitrate reductase family.</text>
</comment>
<feature type="binding site" evidence="15">
    <location>
        <position position="341"/>
    </location>
    <ligand>
        <name>FAD</name>
        <dbReference type="ChEBI" id="CHEBI:57692"/>
    </ligand>
</feature>
<evidence type="ECO:0000256" key="1">
    <source>
        <dbReference type="ARBA" id="ARBA00001924"/>
    </source>
</evidence>
<feature type="binding site" evidence="15">
    <location>
        <position position="358"/>
    </location>
    <ligand>
        <name>FAD</name>
        <dbReference type="ChEBI" id="CHEBI:57692"/>
    </ligand>
</feature>
<comment type="cofactor">
    <cofactor evidence="2">
        <name>heme</name>
        <dbReference type="ChEBI" id="CHEBI:30413"/>
    </cofactor>
</comment>
<comment type="cofactor">
    <cofactor evidence="1">
        <name>Mo-molybdopterin</name>
        <dbReference type="ChEBI" id="CHEBI:71302"/>
    </cofactor>
</comment>
<comment type="function">
    <text evidence="4">Nitrate reductase is a key enzyme involved in the first step of nitrate assimilation in plants, fungi and bacteria.</text>
</comment>
<feature type="binding site" evidence="15">
    <location>
        <position position="359"/>
    </location>
    <ligand>
        <name>FAD</name>
        <dbReference type="ChEBI" id="CHEBI:57692"/>
    </ligand>
</feature>
<dbReference type="InterPro" id="IPR001199">
    <property type="entry name" value="Cyt_B5-like_heme/steroid-bd"/>
</dbReference>
<dbReference type="InterPro" id="IPR001834">
    <property type="entry name" value="CBR-like"/>
</dbReference>
<evidence type="ECO:0000256" key="2">
    <source>
        <dbReference type="ARBA" id="ARBA00001971"/>
    </source>
</evidence>
<dbReference type="Gene3D" id="3.10.120.10">
    <property type="entry name" value="Cytochrome b5-like heme/steroid binding domain"/>
    <property type="match status" value="1"/>
</dbReference>
<feature type="domain" description="FAD-binding FR-type" evidence="19">
    <location>
        <begin position="272"/>
        <end position="384"/>
    </location>
</feature>
<dbReference type="Gene3D" id="3.40.50.80">
    <property type="entry name" value="Nucleotide-binding domain of ferredoxin-NADP reductase (FNR) module"/>
    <property type="match status" value="1"/>
</dbReference>
<evidence type="ECO:0000256" key="13">
    <source>
        <dbReference type="ARBA" id="ARBA00023004"/>
    </source>
</evidence>
<feature type="binding site" evidence="15">
    <location>
        <position position="343"/>
    </location>
    <ligand>
        <name>FAD</name>
        <dbReference type="ChEBI" id="CHEBI:57692"/>
    </ligand>
</feature>